<dbReference type="EMBL" id="KZ805307">
    <property type="protein sequence ID" value="PVI06709.1"/>
    <property type="molecule type" value="Genomic_DNA"/>
</dbReference>
<gene>
    <name evidence="1" type="ORF">DM02DRAFT_405921</name>
</gene>
<dbReference type="AlphaFoldDB" id="A0A2V1E9F3"/>
<evidence type="ECO:0000313" key="1">
    <source>
        <dbReference type="EMBL" id="PVI06709.1"/>
    </source>
</evidence>
<organism evidence="1 2">
    <name type="scientific">Periconia macrospinosa</name>
    <dbReference type="NCBI Taxonomy" id="97972"/>
    <lineage>
        <taxon>Eukaryota</taxon>
        <taxon>Fungi</taxon>
        <taxon>Dikarya</taxon>
        <taxon>Ascomycota</taxon>
        <taxon>Pezizomycotina</taxon>
        <taxon>Dothideomycetes</taxon>
        <taxon>Pleosporomycetidae</taxon>
        <taxon>Pleosporales</taxon>
        <taxon>Massarineae</taxon>
        <taxon>Periconiaceae</taxon>
        <taxon>Periconia</taxon>
    </lineage>
</organism>
<proteinExistence type="predicted"/>
<keyword evidence="2" id="KW-1185">Reference proteome</keyword>
<evidence type="ECO:0000313" key="2">
    <source>
        <dbReference type="Proteomes" id="UP000244855"/>
    </source>
</evidence>
<dbReference type="Proteomes" id="UP000244855">
    <property type="component" value="Unassembled WGS sequence"/>
</dbReference>
<sequence length="52" mass="5713">MKAPCCGCTAHQNYFKYFVAHHARIHCFCLQTAGGTTARVQSFPCACVMTSI</sequence>
<name>A0A2V1E9F3_9PLEO</name>
<accession>A0A2V1E9F3</accession>
<protein>
    <submittedName>
        <fullName evidence="1">Uncharacterized protein</fullName>
    </submittedName>
</protein>
<reference evidence="1 2" key="1">
    <citation type="journal article" date="2018" name="Sci. Rep.">
        <title>Comparative genomics provides insights into the lifestyle and reveals functional heterogeneity of dark septate endophytic fungi.</title>
        <authorList>
            <person name="Knapp D.G."/>
            <person name="Nemeth J.B."/>
            <person name="Barry K."/>
            <person name="Hainaut M."/>
            <person name="Henrissat B."/>
            <person name="Johnson J."/>
            <person name="Kuo A."/>
            <person name="Lim J.H.P."/>
            <person name="Lipzen A."/>
            <person name="Nolan M."/>
            <person name="Ohm R.A."/>
            <person name="Tamas L."/>
            <person name="Grigoriev I.V."/>
            <person name="Spatafora J.W."/>
            <person name="Nagy L.G."/>
            <person name="Kovacs G.M."/>
        </authorList>
    </citation>
    <scope>NUCLEOTIDE SEQUENCE [LARGE SCALE GENOMIC DNA]</scope>
    <source>
        <strain evidence="1 2">DSE2036</strain>
    </source>
</reference>